<feature type="domain" description="4Fe-4S ferredoxin-type" evidence="2">
    <location>
        <begin position="89"/>
        <end position="118"/>
    </location>
</feature>
<gene>
    <name evidence="3" type="ORF">S12H4_17119</name>
</gene>
<evidence type="ECO:0000313" key="3">
    <source>
        <dbReference type="EMBL" id="GAI83313.1"/>
    </source>
</evidence>
<dbReference type="EMBL" id="BARW01008335">
    <property type="protein sequence ID" value="GAI83313.1"/>
    <property type="molecule type" value="Genomic_DNA"/>
</dbReference>
<dbReference type="PROSITE" id="PS51379">
    <property type="entry name" value="4FE4S_FER_2"/>
    <property type="match status" value="2"/>
</dbReference>
<comment type="caution">
    <text evidence="3">The sequence shown here is derived from an EMBL/GenBank/DDBJ whole genome shotgun (WGS) entry which is preliminary data.</text>
</comment>
<protein>
    <recommendedName>
        <fullName evidence="2">4Fe-4S ferredoxin-type domain-containing protein</fullName>
    </recommendedName>
</protein>
<proteinExistence type="predicted"/>
<feature type="domain" description="4Fe-4S ferredoxin-type" evidence="2">
    <location>
        <begin position="57"/>
        <end position="86"/>
    </location>
</feature>
<dbReference type="PROSITE" id="PS00198">
    <property type="entry name" value="4FE4S_FER_1"/>
    <property type="match status" value="1"/>
</dbReference>
<feature type="compositionally biased region" description="Basic residues" evidence="1">
    <location>
        <begin position="39"/>
        <end position="48"/>
    </location>
</feature>
<feature type="non-terminal residue" evidence="3">
    <location>
        <position position="1"/>
    </location>
</feature>
<organism evidence="3">
    <name type="scientific">marine sediment metagenome</name>
    <dbReference type="NCBI Taxonomy" id="412755"/>
    <lineage>
        <taxon>unclassified sequences</taxon>
        <taxon>metagenomes</taxon>
        <taxon>ecological metagenomes</taxon>
    </lineage>
</organism>
<dbReference type="Gene3D" id="3.30.70.20">
    <property type="match status" value="1"/>
</dbReference>
<dbReference type="PANTHER" id="PTHR43122:SF1">
    <property type="entry name" value="IRON-SULFUR-BINDING PROTEIN"/>
    <property type="match status" value="1"/>
</dbReference>
<accession>X1RRM7</accession>
<dbReference type="AlphaFoldDB" id="X1RRM7"/>
<dbReference type="InterPro" id="IPR017896">
    <property type="entry name" value="4Fe4S_Fe-S-bd"/>
</dbReference>
<dbReference type="InterPro" id="IPR017900">
    <property type="entry name" value="4Fe4S_Fe_S_CS"/>
</dbReference>
<dbReference type="SUPFAM" id="SSF54862">
    <property type="entry name" value="4Fe-4S ferredoxins"/>
    <property type="match status" value="1"/>
</dbReference>
<evidence type="ECO:0000256" key="1">
    <source>
        <dbReference type="SAM" id="MobiDB-lite"/>
    </source>
</evidence>
<evidence type="ECO:0000259" key="2">
    <source>
        <dbReference type="PROSITE" id="PS51379"/>
    </source>
</evidence>
<feature type="region of interest" description="Disordered" evidence="1">
    <location>
        <begin position="24"/>
        <end position="53"/>
    </location>
</feature>
<dbReference type="PANTHER" id="PTHR43122">
    <property type="entry name" value="FERREDOXIN SUBUNIT OF PYRUVATE:FLAVODOXIN OXIDOREDUCTASE-RELATED"/>
    <property type="match status" value="1"/>
</dbReference>
<reference evidence="3" key="1">
    <citation type="journal article" date="2014" name="Front. Microbiol.">
        <title>High frequency of phylogenetically diverse reductive dehalogenase-homologous genes in deep subseafloor sedimentary metagenomes.</title>
        <authorList>
            <person name="Kawai M."/>
            <person name="Futagami T."/>
            <person name="Toyoda A."/>
            <person name="Takaki Y."/>
            <person name="Nishi S."/>
            <person name="Hori S."/>
            <person name="Arai W."/>
            <person name="Tsubouchi T."/>
            <person name="Morono Y."/>
            <person name="Uchiyama I."/>
            <person name="Ito T."/>
            <person name="Fujiyama A."/>
            <person name="Inagaki F."/>
            <person name="Takami H."/>
        </authorList>
    </citation>
    <scope>NUCLEOTIDE SEQUENCE</scope>
    <source>
        <strain evidence="3">Expedition CK06-06</strain>
    </source>
</reference>
<sequence>SLGHVNARKARDIKLRAEEKLSQLKLGPFSPRSNEKAKGKNRVKKNNRSKLSNSNNPTPVIECYECIPCNPCETACPFGCIQVGTPITNLPTLKFDKCTGCGQCVTACPGLAIFLVERNYSATEAAVTFPYEFLPLPKKGEKVIALDRDGSKISEGKVLRVILTKKGDRTPLIKIAIPKKYADEVRHIVRIGSDSMKIYERGK</sequence>
<dbReference type="Pfam" id="PF00037">
    <property type="entry name" value="Fer4"/>
    <property type="match status" value="1"/>
</dbReference>
<name>X1RRM7_9ZZZZ</name>